<keyword evidence="1" id="KW-0472">Membrane</keyword>
<organism evidence="2">
    <name type="scientific">marine metagenome</name>
    <dbReference type="NCBI Taxonomy" id="408172"/>
    <lineage>
        <taxon>unclassified sequences</taxon>
        <taxon>metagenomes</taxon>
        <taxon>ecological metagenomes</taxon>
    </lineage>
</organism>
<gene>
    <name evidence="2" type="ORF">METZ01_LOCUS203188</name>
</gene>
<dbReference type="EMBL" id="UINC01044631">
    <property type="protein sequence ID" value="SVB50334.1"/>
    <property type="molecule type" value="Genomic_DNA"/>
</dbReference>
<sequence>MFGSYWTNSRSMGSLVNKDNPPNALIEYTKWISKWVAAALLVLVVLGLSGWGVVWFISTKIPMISIQCEAEKIRLVRGKLSLFYMVQKERFSDIPYAIYFGADSRRDFHKHTDVKEIVLGPKLDGVTDDHYLFGNYSTPLKYRINRKTLMVEMLGKNNQPLKGNFPIKSCKKISSEQFYEMTGEEVNRRKKELKF</sequence>
<accession>A0A382EJU4</accession>
<name>A0A382EJU4_9ZZZZ</name>
<protein>
    <submittedName>
        <fullName evidence="2">Uncharacterized protein</fullName>
    </submittedName>
</protein>
<keyword evidence="1" id="KW-1133">Transmembrane helix</keyword>
<evidence type="ECO:0000313" key="2">
    <source>
        <dbReference type="EMBL" id="SVB50334.1"/>
    </source>
</evidence>
<feature type="transmembrane region" description="Helical" evidence="1">
    <location>
        <begin position="35"/>
        <end position="57"/>
    </location>
</feature>
<dbReference type="AlphaFoldDB" id="A0A382EJU4"/>
<proteinExistence type="predicted"/>
<reference evidence="2" key="1">
    <citation type="submission" date="2018-05" db="EMBL/GenBank/DDBJ databases">
        <authorList>
            <person name="Lanie J.A."/>
            <person name="Ng W.-L."/>
            <person name="Kazmierczak K.M."/>
            <person name="Andrzejewski T.M."/>
            <person name="Davidsen T.M."/>
            <person name="Wayne K.J."/>
            <person name="Tettelin H."/>
            <person name="Glass J.I."/>
            <person name="Rusch D."/>
            <person name="Podicherti R."/>
            <person name="Tsui H.-C.T."/>
            <person name="Winkler M.E."/>
        </authorList>
    </citation>
    <scope>NUCLEOTIDE SEQUENCE</scope>
</reference>
<keyword evidence="1" id="KW-0812">Transmembrane</keyword>
<evidence type="ECO:0000256" key="1">
    <source>
        <dbReference type="SAM" id="Phobius"/>
    </source>
</evidence>